<sequence length="41" mass="4257">MGARNAHIRGAEGVPLDVLVVRTVKLPLSVITGLCTMLVVG</sequence>
<gene>
    <name evidence="1" type="ORF">EHSB41UT_04794</name>
</gene>
<dbReference type="AlphaFoldDB" id="A0A1X7AS52"/>
<reference evidence="1 2" key="1">
    <citation type="submission" date="2017-03" db="EMBL/GenBank/DDBJ databases">
        <authorList>
            <person name="Afonso C.L."/>
            <person name="Miller P.J."/>
            <person name="Scott M.A."/>
            <person name="Spackman E."/>
            <person name="Goraichik I."/>
            <person name="Dimitrov K.M."/>
            <person name="Suarez D.L."/>
            <person name="Swayne D.E."/>
        </authorList>
    </citation>
    <scope>NUCLEOTIDE SEQUENCE [LARGE SCALE GENOMIC DNA]</scope>
    <source>
        <strain evidence="1">SB41UT1</strain>
    </source>
</reference>
<organism evidence="1 2">
    <name type="scientific">Parendozoicomonas haliclonae</name>
    <dbReference type="NCBI Taxonomy" id="1960125"/>
    <lineage>
        <taxon>Bacteria</taxon>
        <taxon>Pseudomonadati</taxon>
        <taxon>Pseudomonadota</taxon>
        <taxon>Gammaproteobacteria</taxon>
        <taxon>Oceanospirillales</taxon>
        <taxon>Endozoicomonadaceae</taxon>
        <taxon>Parendozoicomonas</taxon>
    </lineage>
</organism>
<accession>A0A1X7AS52</accession>
<protein>
    <submittedName>
        <fullName evidence="1">Uncharacterized protein</fullName>
    </submittedName>
</protein>
<dbReference type="Proteomes" id="UP000196573">
    <property type="component" value="Unassembled WGS sequence"/>
</dbReference>
<dbReference type="EMBL" id="FWPT01000024">
    <property type="protein sequence ID" value="SMA50973.1"/>
    <property type="molecule type" value="Genomic_DNA"/>
</dbReference>
<keyword evidence="2" id="KW-1185">Reference proteome</keyword>
<evidence type="ECO:0000313" key="2">
    <source>
        <dbReference type="Proteomes" id="UP000196573"/>
    </source>
</evidence>
<evidence type="ECO:0000313" key="1">
    <source>
        <dbReference type="EMBL" id="SMA50973.1"/>
    </source>
</evidence>
<proteinExistence type="predicted"/>
<name>A0A1X7AS52_9GAMM</name>